<sequence length="748" mass="82964">MPGIPSTSHILPHHAISGRVGDSNPISGSMTSTPTRGTKRTADEAFHAPRRIRPLHEHVVNKIAAGEIIVAPVHAVKELIENAVDAGASSLEVLVKDGGLKLLQITDNGCGINRDDLPILCERHTTSKLKVFEDLTSIGTYGFRGEALASISHIAHLTVTTKTQDSPTAFKAYYLGGKLAPPKPGQSSDPKPCAGRQGTQIQVEDLFYNVPNRKNAFRSPSEEYAKILEQIGRYSVHCKGVAFSCKKHGESGTSLSIPAHADIIDRIRLVHNSAIANELFEFKVTNDMLGFTSEGWASTANYSGKKTNLLLFINHRSVESSAIRKAIEQTYQPFLPRSGHPFVYLSLEIDPGRVDVNVHPTKREVNFLNEEEITSLVCDEIRMSLGKVDTSRTFMTQSLLSSKRPTNTTPAADTLMPDATESAESPEEATPSRPPQNRNRKPYENNLVRTDDRARKITSMLPPARPTSPEKSTVPIDSPTYTTTSKENTLCRLTSVKNIRATVRDDIHNELTTAISTHTFVGIVDSSRRIAAVQSGVKLLLIDYGMFAAEYFYQIGLTEFGNFGVIRLETRLDLREVLTIGAKHEATTMSDAQRRSNPNFDWSDAIERVYYQLIERRVMLSEYFSLEISEDGQLEGLPLLLKGYVPSMAKMPSFLLKLGPKVNWTEEEGCFDSFLRELAAWYTPESTSNGDAGGEGEEQVARKAFLARWIEHGLFPGMKSRLITTRPLRRGTLEVADLKGLYRVFERC</sequence>
<comment type="subcellular location">
    <subcellularLocation>
        <location evidence="1">Nucleus</location>
    </subcellularLocation>
</comment>
<feature type="compositionally biased region" description="Low complexity" evidence="6">
    <location>
        <begin position="419"/>
        <end position="431"/>
    </location>
</feature>
<dbReference type="Gene3D" id="3.30.230.10">
    <property type="match status" value="1"/>
</dbReference>
<dbReference type="GO" id="GO:0006298">
    <property type="term" value="P:mismatch repair"/>
    <property type="evidence" value="ECO:0007669"/>
    <property type="project" value="InterPro"/>
</dbReference>
<evidence type="ECO:0000259" key="7">
    <source>
        <dbReference type="SMART" id="SM01340"/>
    </source>
</evidence>
<dbReference type="InterPro" id="IPR002099">
    <property type="entry name" value="MutL/Mlh/PMS"/>
</dbReference>
<dbReference type="OrthoDB" id="10263226at2759"/>
<dbReference type="NCBIfam" id="TIGR00585">
    <property type="entry name" value="mutl"/>
    <property type="match status" value="1"/>
</dbReference>
<evidence type="ECO:0000256" key="3">
    <source>
        <dbReference type="ARBA" id="ARBA00022763"/>
    </source>
</evidence>
<reference evidence="8" key="1">
    <citation type="submission" date="2021-07" db="EMBL/GenBank/DDBJ databases">
        <title>Elsinoe batatas strain:CRI-CJ2 Genome sequencing and assembly.</title>
        <authorList>
            <person name="Huang L."/>
        </authorList>
    </citation>
    <scope>NUCLEOTIDE SEQUENCE</scope>
    <source>
        <strain evidence="8">CRI-CJ2</strain>
    </source>
</reference>
<dbReference type="Pfam" id="PF01119">
    <property type="entry name" value="DNA_mis_repair"/>
    <property type="match status" value="1"/>
</dbReference>
<dbReference type="SMART" id="SM01340">
    <property type="entry name" value="DNA_mis_repair"/>
    <property type="match status" value="1"/>
</dbReference>
<evidence type="ECO:0000256" key="2">
    <source>
        <dbReference type="ARBA" id="ARBA00006082"/>
    </source>
</evidence>
<dbReference type="FunFam" id="3.30.230.10:FF:000014">
    <property type="entry name" value="DNA mismatch repair protein Mlh1"/>
    <property type="match status" value="1"/>
</dbReference>
<dbReference type="Pfam" id="PF16413">
    <property type="entry name" value="Mlh1_C"/>
    <property type="match status" value="1"/>
</dbReference>
<dbReference type="AlphaFoldDB" id="A0A8K0L2J9"/>
<dbReference type="FunFam" id="3.30.565.10:FF:000033">
    <property type="entry name" value="DNA mismatch repair protein Mlh1"/>
    <property type="match status" value="1"/>
</dbReference>
<dbReference type="Pfam" id="PF13589">
    <property type="entry name" value="HATPase_c_3"/>
    <property type="match status" value="1"/>
</dbReference>
<feature type="region of interest" description="Disordered" evidence="6">
    <location>
        <begin position="399"/>
        <end position="483"/>
    </location>
</feature>
<dbReference type="GO" id="GO:0030983">
    <property type="term" value="F:mismatched DNA binding"/>
    <property type="evidence" value="ECO:0007669"/>
    <property type="project" value="InterPro"/>
</dbReference>
<dbReference type="GO" id="GO:0061982">
    <property type="term" value="P:meiosis I cell cycle process"/>
    <property type="evidence" value="ECO:0007669"/>
    <property type="project" value="UniProtKB-ARBA"/>
</dbReference>
<gene>
    <name evidence="8" type="ORF">KVT40_002601</name>
</gene>
<evidence type="ECO:0000256" key="1">
    <source>
        <dbReference type="ARBA" id="ARBA00004123"/>
    </source>
</evidence>
<dbReference type="InterPro" id="IPR014762">
    <property type="entry name" value="DNA_mismatch_repair_CS"/>
</dbReference>
<evidence type="ECO:0000256" key="5">
    <source>
        <dbReference type="ARBA" id="ARBA00023242"/>
    </source>
</evidence>
<organism evidence="8 9">
    <name type="scientific">Elsinoe batatas</name>
    <dbReference type="NCBI Taxonomy" id="2601811"/>
    <lineage>
        <taxon>Eukaryota</taxon>
        <taxon>Fungi</taxon>
        <taxon>Dikarya</taxon>
        <taxon>Ascomycota</taxon>
        <taxon>Pezizomycotina</taxon>
        <taxon>Dothideomycetes</taxon>
        <taxon>Dothideomycetidae</taxon>
        <taxon>Myriangiales</taxon>
        <taxon>Elsinoaceae</taxon>
        <taxon>Elsinoe</taxon>
    </lineage>
</organism>
<dbReference type="InterPro" id="IPR036890">
    <property type="entry name" value="HATPase_C_sf"/>
</dbReference>
<evidence type="ECO:0000313" key="8">
    <source>
        <dbReference type="EMBL" id="KAG8628736.1"/>
    </source>
</evidence>
<dbReference type="PROSITE" id="PS00058">
    <property type="entry name" value="DNA_MISMATCH_REPAIR_1"/>
    <property type="match status" value="1"/>
</dbReference>
<keyword evidence="9" id="KW-1185">Reference proteome</keyword>
<feature type="region of interest" description="Disordered" evidence="6">
    <location>
        <begin position="1"/>
        <end position="40"/>
    </location>
</feature>
<dbReference type="GO" id="GO:0140664">
    <property type="term" value="F:ATP-dependent DNA damage sensor activity"/>
    <property type="evidence" value="ECO:0007669"/>
    <property type="project" value="InterPro"/>
</dbReference>
<dbReference type="InterPro" id="IPR013507">
    <property type="entry name" value="DNA_mismatch_S5_2-like"/>
</dbReference>
<feature type="compositionally biased region" description="Polar residues" evidence="6">
    <location>
        <begin position="24"/>
        <end position="36"/>
    </location>
</feature>
<name>A0A8K0L2J9_9PEZI</name>
<dbReference type="Proteomes" id="UP000809789">
    <property type="component" value="Unassembled WGS sequence"/>
</dbReference>
<dbReference type="SUPFAM" id="SSF55874">
    <property type="entry name" value="ATPase domain of HSP90 chaperone/DNA topoisomerase II/histidine kinase"/>
    <property type="match status" value="1"/>
</dbReference>
<protein>
    <recommendedName>
        <fullName evidence="7">DNA mismatch repair protein S5 domain-containing protein</fullName>
    </recommendedName>
</protein>
<comment type="caution">
    <text evidence="8">The sequence shown here is derived from an EMBL/GenBank/DDBJ whole genome shotgun (WGS) entry which is preliminary data.</text>
</comment>
<evidence type="ECO:0000313" key="9">
    <source>
        <dbReference type="Proteomes" id="UP000809789"/>
    </source>
</evidence>
<dbReference type="GO" id="GO:0005524">
    <property type="term" value="F:ATP binding"/>
    <property type="evidence" value="ECO:0007669"/>
    <property type="project" value="InterPro"/>
</dbReference>
<dbReference type="InterPro" id="IPR032189">
    <property type="entry name" value="Mlh1_C"/>
</dbReference>
<dbReference type="EMBL" id="JAESVG020000003">
    <property type="protein sequence ID" value="KAG8628736.1"/>
    <property type="molecule type" value="Genomic_DNA"/>
</dbReference>
<dbReference type="CDD" id="cd16926">
    <property type="entry name" value="HATPase_MutL-MLH-PMS-like"/>
    <property type="match status" value="1"/>
</dbReference>
<keyword evidence="3" id="KW-0227">DNA damage</keyword>
<evidence type="ECO:0000256" key="4">
    <source>
        <dbReference type="ARBA" id="ARBA00023204"/>
    </source>
</evidence>
<keyword evidence="5" id="KW-0539">Nucleus</keyword>
<dbReference type="InterPro" id="IPR020568">
    <property type="entry name" value="Ribosomal_Su5_D2-typ_SF"/>
</dbReference>
<dbReference type="GO" id="GO:0016887">
    <property type="term" value="F:ATP hydrolysis activity"/>
    <property type="evidence" value="ECO:0007669"/>
    <property type="project" value="InterPro"/>
</dbReference>
<dbReference type="PANTHER" id="PTHR10073">
    <property type="entry name" value="DNA MISMATCH REPAIR PROTEIN MLH, PMS, MUTL"/>
    <property type="match status" value="1"/>
</dbReference>
<dbReference type="Gene3D" id="3.30.565.10">
    <property type="entry name" value="Histidine kinase-like ATPase, C-terminal domain"/>
    <property type="match status" value="1"/>
</dbReference>
<feature type="compositionally biased region" description="Polar residues" evidence="6">
    <location>
        <begin position="399"/>
        <end position="411"/>
    </location>
</feature>
<dbReference type="CDD" id="cd03483">
    <property type="entry name" value="MutL_Trans_MLH1"/>
    <property type="match status" value="1"/>
</dbReference>
<keyword evidence="4" id="KW-0234">DNA repair</keyword>
<evidence type="ECO:0000256" key="6">
    <source>
        <dbReference type="SAM" id="MobiDB-lite"/>
    </source>
</evidence>
<feature type="domain" description="DNA mismatch repair protein S5" evidence="7">
    <location>
        <begin position="267"/>
        <end position="386"/>
    </location>
</feature>
<dbReference type="SUPFAM" id="SSF54211">
    <property type="entry name" value="Ribosomal protein S5 domain 2-like"/>
    <property type="match status" value="1"/>
</dbReference>
<dbReference type="PANTHER" id="PTHR10073:SF12">
    <property type="entry name" value="DNA MISMATCH REPAIR PROTEIN MLH1"/>
    <property type="match status" value="1"/>
</dbReference>
<proteinExistence type="inferred from homology"/>
<comment type="similarity">
    <text evidence="2">Belongs to the DNA mismatch repair MutL/HexB family.</text>
</comment>
<accession>A0A8K0L2J9</accession>
<dbReference type="GO" id="GO:0032389">
    <property type="term" value="C:MutLalpha complex"/>
    <property type="evidence" value="ECO:0007669"/>
    <property type="project" value="TreeGrafter"/>
</dbReference>
<dbReference type="InterPro" id="IPR014721">
    <property type="entry name" value="Ribsml_uS5_D2-typ_fold_subgr"/>
</dbReference>
<dbReference type="InterPro" id="IPR038973">
    <property type="entry name" value="MutL/Mlh/Pms-like"/>
</dbReference>